<keyword evidence="3" id="KW-0597">Phosphoprotein</keyword>
<dbReference type="PANTHER" id="PTHR43065:SF50">
    <property type="entry name" value="HISTIDINE KINASE"/>
    <property type="match status" value="1"/>
</dbReference>
<feature type="transmembrane region" description="Helical" evidence="7">
    <location>
        <begin position="181"/>
        <end position="204"/>
    </location>
</feature>
<feature type="transmembrane region" description="Helical" evidence="7">
    <location>
        <begin position="74"/>
        <end position="95"/>
    </location>
</feature>
<dbReference type="EC" id="2.7.13.3" evidence="2"/>
<feature type="transmembrane region" description="Helical" evidence="7">
    <location>
        <begin position="12"/>
        <end position="29"/>
    </location>
</feature>
<proteinExistence type="predicted"/>
<reference evidence="9 10" key="1">
    <citation type="submission" date="2021-08" db="EMBL/GenBank/DDBJ databases">
        <title>Draft genome sequence of Spirulina subsalsa with high tolerance to salinity and hype-accumulation of phycocyanin.</title>
        <authorList>
            <person name="Pei H."/>
            <person name="Jiang L."/>
        </authorList>
    </citation>
    <scope>NUCLEOTIDE SEQUENCE [LARGE SCALE GENOMIC DNA]</scope>
    <source>
        <strain evidence="9 10">FACHB-351</strain>
    </source>
</reference>
<dbReference type="SMART" id="SM00388">
    <property type="entry name" value="HisKA"/>
    <property type="match status" value="1"/>
</dbReference>
<keyword evidence="7" id="KW-1133">Transmembrane helix</keyword>
<dbReference type="SUPFAM" id="SSF47384">
    <property type="entry name" value="Homodimeric domain of signal transducing histidine kinase"/>
    <property type="match status" value="1"/>
</dbReference>
<dbReference type="SUPFAM" id="SSF55874">
    <property type="entry name" value="ATPase domain of HSP90 chaperone/DNA topoisomerase II/histidine kinase"/>
    <property type="match status" value="1"/>
</dbReference>
<evidence type="ECO:0000256" key="4">
    <source>
        <dbReference type="ARBA" id="ARBA00022777"/>
    </source>
</evidence>
<evidence type="ECO:0000256" key="2">
    <source>
        <dbReference type="ARBA" id="ARBA00012438"/>
    </source>
</evidence>
<dbReference type="Pfam" id="PF02518">
    <property type="entry name" value="HATPase_c"/>
    <property type="match status" value="1"/>
</dbReference>
<keyword evidence="7" id="KW-0812">Transmembrane</keyword>
<protein>
    <recommendedName>
        <fullName evidence="2">histidine kinase</fullName>
        <ecNumber evidence="2">2.7.13.3</ecNumber>
    </recommendedName>
</protein>
<organism evidence="9 10">
    <name type="scientific">Spirulina subsalsa FACHB-351</name>
    <dbReference type="NCBI Taxonomy" id="234711"/>
    <lineage>
        <taxon>Bacteria</taxon>
        <taxon>Bacillati</taxon>
        <taxon>Cyanobacteriota</taxon>
        <taxon>Cyanophyceae</taxon>
        <taxon>Spirulinales</taxon>
        <taxon>Spirulinaceae</taxon>
        <taxon>Spirulina</taxon>
    </lineage>
</organism>
<feature type="domain" description="Histidine kinase" evidence="8">
    <location>
        <begin position="366"/>
        <end position="623"/>
    </location>
</feature>
<dbReference type="Proteomes" id="UP001526426">
    <property type="component" value="Unassembled WGS sequence"/>
</dbReference>
<comment type="catalytic activity">
    <reaction evidence="1">
        <text>ATP + protein L-histidine = ADP + protein N-phospho-L-histidine.</text>
        <dbReference type="EC" id="2.7.13.3"/>
    </reaction>
</comment>
<gene>
    <name evidence="9" type="ORF">K4A83_01710</name>
</gene>
<sequence length="646" mass="72545">MFKTMKQGARIIAIAVTLIGFVVMVGWFFDIPLLKSILPGWVTMKANTAIGFILSGLALWILYERKRRHSWRMVAQISAALVLLIGLLTLLQYTFNLDFGIDQLLVKESVDAVATATPGRMAPNTALNFFLLGIGILLLSNRRPIHGVIHSITVVVFLIAFLGFLGYVYGNAYFYQYGSAFTAMALHTAIAFILLCLSVLFATPRKGMMSVLTQDNAGGLMAQRLFPTVIILPPAICWVILLGYQQEIYTAELAICLLGILNVVIFGVLIWWNARSLGKIDQRRHQAEFALKEANEELENRVKERTEQLVQTNDQLTVEIRDRKKVEIALKENNQKLKTLIKELKSTQLQLVQSEKMSSLGQLVAGVAHEINNPVNFIYGNLVHLEEYSQNLIDLVEMYQQQYPETTPEIEDKIEDIDLEFLLKDIPKILSSMQIGANRIREIIQSLRNFSRMDEAEVKEANLHQGIDSTLLILHNRLKAKPESPAIQVIKEYGDLPLVECYPGSLNQVFMNILANAIDALDEFYNQASRNTQKEMSRMIAIKTSCDEDWVTVSISDNGIGIKPEIRSSLYDPFFTTKPIGKGTGLGLAISYQIVVEKHQGDLSCLSEPGQGTQFIIKLPKRRGKAIQSVDSTQELQGDYALPERH</sequence>
<dbReference type="PRINTS" id="PR00344">
    <property type="entry name" value="BCTRLSENSOR"/>
</dbReference>
<dbReference type="RefSeq" id="WP_265262651.1">
    <property type="nucleotide sequence ID" value="NZ_JAIHOM010000005.1"/>
</dbReference>
<feature type="coiled-coil region" evidence="6">
    <location>
        <begin position="284"/>
        <end position="357"/>
    </location>
</feature>
<feature type="transmembrane region" description="Helical" evidence="7">
    <location>
        <begin position="147"/>
        <end position="169"/>
    </location>
</feature>
<dbReference type="Gene3D" id="3.30.565.10">
    <property type="entry name" value="Histidine kinase-like ATPase, C-terminal domain"/>
    <property type="match status" value="1"/>
</dbReference>
<evidence type="ECO:0000259" key="8">
    <source>
        <dbReference type="PROSITE" id="PS50109"/>
    </source>
</evidence>
<comment type="caution">
    <text evidence="9">The sequence shown here is derived from an EMBL/GenBank/DDBJ whole genome shotgun (WGS) entry which is preliminary data.</text>
</comment>
<dbReference type="SMART" id="SM00387">
    <property type="entry name" value="HATPase_c"/>
    <property type="match status" value="1"/>
</dbReference>
<keyword evidence="6" id="KW-0175">Coiled coil</keyword>
<keyword evidence="4 9" id="KW-0418">Kinase</keyword>
<evidence type="ECO:0000256" key="1">
    <source>
        <dbReference type="ARBA" id="ARBA00000085"/>
    </source>
</evidence>
<evidence type="ECO:0000313" key="10">
    <source>
        <dbReference type="Proteomes" id="UP001526426"/>
    </source>
</evidence>
<evidence type="ECO:0000256" key="3">
    <source>
        <dbReference type="ARBA" id="ARBA00022553"/>
    </source>
</evidence>
<evidence type="ECO:0000313" key="9">
    <source>
        <dbReference type="EMBL" id="MCW6034991.1"/>
    </source>
</evidence>
<dbReference type="InterPro" id="IPR036890">
    <property type="entry name" value="HATPase_C_sf"/>
</dbReference>
<feature type="transmembrane region" description="Helical" evidence="7">
    <location>
        <begin position="250"/>
        <end position="274"/>
    </location>
</feature>
<keyword evidence="4 9" id="KW-0808">Transferase</keyword>
<dbReference type="InterPro" id="IPR005467">
    <property type="entry name" value="His_kinase_dom"/>
</dbReference>
<keyword evidence="7" id="KW-0472">Membrane</keyword>
<dbReference type="EMBL" id="JAIHOM010000005">
    <property type="protein sequence ID" value="MCW6034991.1"/>
    <property type="molecule type" value="Genomic_DNA"/>
</dbReference>
<dbReference type="InterPro" id="IPR003594">
    <property type="entry name" value="HATPase_dom"/>
</dbReference>
<dbReference type="GO" id="GO:0016301">
    <property type="term" value="F:kinase activity"/>
    <property type="evidence" value="ECO:0007669"/>
    <property type="project" value="UniProtKB-KW"/>
</dbReference>
<feature type="transmembrane region" description="Helical" evidence="7">
    <location>
        <begin position="121"/>
        <end position="140"/>
    </location>
</feature>
<name>A0ABT3L0G2_9CYAN</name>
<dbReference type="PANTHER" id="PTHR43065">
    <property type="entry name" value="SENSOR HISTIDINE KINASE"/>
    <property type="match status" value="1"/>
</dbReference>
<feature type="transmembrane region" description="Helical" evidence="7">
    <location>
        <begin position="225"/>
        <end position="244"/>
    </location>
</feature>
<evidence type="ECO:0000256" key="6">
    <source>
        <dbReference type="SAM" id="Coils"/>
    </source>
</evidence>
<feature type="transmembrane region" description="Helical" evidence="7">
    <location>
        <begin position="41"/>
        <end position="62"/>
    </location>
</feature>
<dbReference type="Pfam" id="PF00512">
    <property type="entry name" value="HisKA"/>
    <property type="match status" value="1"/>
</dbReference>
<dbReference type="PROSITE" id="PS50109">
    <property type="entry name" value="HIS_KIN"/>
    <property type="match status" value="1"/>
</dbReference>
<dbReference type="InterPro" id="IPR036097">
    <property type="entry name" value="HisK_dim/P_sf"/>
</dbReference>
<dbReference type="CDD" id="cd00082">
    <property type="entry name" value="HisKA"/>
    <property type="match status" value="1"/>
</dbReference>
<keyword evidence="5" id="KW-0902">Two-component regulatory system</keyword>
<keyword evidence="10" id="KW-1185">Reference proteome</keyword>
<dbReference type="InterPro" id="IPR004358">
    <property type="entry name" value="Sig_transdc_His_kin-like_C"/>
</dbReference>
<dbReference type="Gene3D" id="1.10.287.130">
    <property type="match status" value="1"/>
</dbReference>
<evidence type="ECO:0000256" key="5">
    <source>
        <dbReference type="ARBA" id="ARBA00023012"/>
    </source>
</evidence>
<accession>A0ABT3L0G2</accession>
<evidence type="ECO:0000256" key="7">
    <source>
        <dbReference type="SAM" id="Phobius"/>
    </source>
</evidence>
<dbReference type="InterPro" id="IPR003661">
    <property type="entry name" value="HisK_dim/P_dom"/>
</dbReference>